<feature type="compositionally biased region" description="Acidic residues" evidence="1">
    <location>
        <begin position="81"/>
        <end position="98"/>
    </location>
</feature>
<dbReference type="AlphaFoldDB" id="A0A8H4ACW7"/>
<accession>A0A8H4ACW7</accession>
<evidence type="ECO:0000313" key="2">
    <source>
        <dbReference type="EMBL" id="KAF0480364.1"/>
    </source>
</evidence>
<protein>
    <submittedName>
        <fullName evidence="2">Uncharacterized protein</fullName>
    </submittedName>
</protein>
<evidence type="ECO:0000313" key="3">
    <source>
        <dbReference type="Proteomes" id="UP000439903"/>
    </source>
</evidence>
<organism evidence="2 3">
    <name type="scientific">Gigaspora margarita</name>
    <dbReference type="NCBI Taxonomy" id="4874"/>
    <lineage>
        <taxon>Eukaryota</taxon>
        <taxon>Fungi</taxon>
        <taxon>Fungi incertae sedis</taxon>
        <taxon>Mucoromycota</taxon>
        <taxon>Glomeromycotina</taxon>
        <taxon>Glomeromycetes</taxon>
        <taxon>Diversisporales</taxon>
        <taxon>Gigasporaceae</taxon>
        <taxon>Gigaspora</taxon>
    </lineage>
</organism>
<comment type="caution">
    <text evidence="2">The sequence shown here is derived from an EMBL/GenBank/DDBJ whole genome shotgun (WGS) entry which is preliminary data.</text>
</comment>
<evidence type="ECO:0000256" key="1">
    <source>
        <dbReference type="SAM" id="MobiDB-lite"/>
    </source>
</evidence>
<gene>
    <name evidence="2" type="ORF">F8M41_023749</name>
</gene>
<name>A0A8H4ACW7_GIGMA</name>
<sequence>MKYNPVQNINLESNIANLSNDDNLSKNLADMSFELENDTYSKNLEVDPNTNILDEFENTSQGYHELSDDILVSADYFKDSSDDENQEYDEFSNEAYAD</sequence>
<dbReference type="EMBL" id="WTPW01000783">
    <property type="protein sequence ID" value="KAF0480364.1"/>
    <property type="molecule type" value="Genomic_DNA"/>
</dbReference>
<keyword evidence="3" id="KW-1185">Reference proteome</keyword>
<proteinExistence type="predicted"/>
<reference evidence="2 3" key="1">
    <citation type="journal article" date="2019" name="Environ. Microbiol.">
        <title>At the nexus of three kingdoms: the genome of the mycorrhizal fungus Gigaspora margarita provides insights into plant, endobacterial and fungal interactions.</title>
        <authorList>
            <person name="Venice F."/>
            <person name="Ghignone S."/>
            <person name="Salvioli di Fossalunga A."/>
            <person name="Amselem J."/>
            <person name="Novero M."/>
            <person name="Xianan X."/>
            <person name="Sedzielewska Toro K."/>
            <person name="Morin E."/>
            <person name="Lipzen A."/>
            <person name="Grigoriev I.V."/>
            <person name="Henrissat B."/>
            <person name="Martin F.M."/>
            <person name="Bonfante P."/>
        </authorList>
    </citation>
    <scope>NUCLEOTIDE SEQUENCE [LARGE SCALE GENOMIC DNA]</scope>
    <source>
        <strain evidence="2 3">BEG34</strain>
    </source>
</reference>
<dbReference type="Proteomes" id="UP000439903">
    <property type="component" value="Unassembled WGS sequence"/>
</dbReference>
<feature type="region of interest" description="Disordered" evidence="1">
    <location>
        <begin position="78"/>
        <end position="98"/>
    </location>
</feature>